<keyword evidence="3" id="KW-0862">Zinc</keyword>
<evidence type="ECO:0000256" key="4">
    <source>
        <dbReference type="ARBA" id="ARBA00023239"/>
    </source>
</evidence>
<reference evidence="6 7" key="1">
    <citation type="submission" date="2017-02" db="EMBL/GenBank/DDBJ databases">
        <authorList>
            <person name="Peterson S.W."/>
        </authorList>
    </citation>
    <scope>NUCLEOTIDE SEQUENCE [LARGE SCALE GENOMIC DNA]</scope>
    <source>
        <strain evidence="6 7">CECT 9027</strain>
    </source>
</reference>
<keyword evidence="2" id="KW-0479">Metal-binding</keyword>
<dbReference type="GO" id="GO:0046872">
    <property type="term" value="F:metal ion binding"/>
    <property type="evidence" value="ECO:0007669"/>
    <property type="project" value="UniProtKB-KW"/>
</dbReference>
<dbReference type="OrthoDB" id="4188830at2"/>
<organism evidence="6 7">
    <name type="scientific">Vibrio palustris</name>
    <dbReference type="NCBI Taxonomy" id="1918946"/>
    <lineage>
        <taxon>Bacteria</taxon>
        <taxon>Pseudomonadati</taxon>
        <taxon>Pseudomonadota</taxon>
        <taxon>Gammaproteobacteria</taxon>
        <taxon>Vibrionales</taxon>
        <taxon>Vibrionaceae</taxon>
        <taxon>Vibrio</taxon>
    </lineage>
</organism>
<keyword evidence="7" id="KW-1185">Reference proteome</keyword>
<dbReference type="RefSeq" id="WP_077314411.1">
    <property type="nucleotide sequence ID" value="NZ_AP024888.1"/>
</dbReference>
<dbReference type="PROSITE" id="PS51891">
    <property type="entry name" value="CENP_V_GFA"/>
    <property type="match status" value="1"/>
</dbReference>
<dbReference type="STRING" id="1918946.VPAL9027_01993"/>
<dbReference type="SUPFAM" id="SSF51316">
    <property type="entry name" value="Mss4-like"/>
    <property type="match status" value="1"/>
</dbReference>
<accession>A0A1R4B531</accession>
<dbReference type="GO" id="GO:0016846">
    <property type="term" value="F:carbon-sulfur lyase activity"/>
    <property type="evidence" value="ECO:0007669"/>
    <property type="project" value="InterPro"/>
</dbReference>
<dbReference type="InterPro" id="IPR006913">
    <property type="entry name" value="CENP-V/GFA"/>
</dbReference>
<dbReference type="AlphaFoldDB" id="A0A1R4B531"/>
<dbReference type="Proteomes" id="UP000189475">
    <property type="component" value="Unassembled WGS sequence"/>
</dbReference>
<dbReference type="Gene3D" id="3.90.1590.10">
    <property type="entry name" value="glutathione-dependent formaldehyde- activating enzyme (gfa)"/>
    <property type="match status" value="1"/>
</dbReference>
<evidence type="ECO:0000256" key="2">
    <source>
        <dbReference type="ARBA" id="ARBA00022723"/>
    </source>
</evidence>
<sequence>MSEKNGSCGCGNLKYSIEGEPINSLFCYCKECQILTGSDKLFGVWIPKDNFKIVSGSPVIFTRKGSSGKDMNYLFCEKCGVTICAEVTVGNFYSVAVSTLNNSNEFVPAMAIYTASAPIWAVFPEGVPKFEILPPNLGA</sequence>
<gene>
    <name evidence="6" type="ORF">VPAL9027_01993</name>
</gene>
<evidence type="ECO:0000256" key="3">
    <source>
        <dbReference type="ARBA" id="ARBA00022833"/>
    </source>
</evidence>
<protein>
    <submittedName>
        <fullName evidence="6">Glutathione-dependent formaldehyde-activating enzyme</fullName>
    </submittedName>
</protein>
<feature type="domain" description="CENP-V/GFA" evidence="5">
    <location>
        <begin position="4"/>
        <end position="121"/>
    </location>
</feature>
<dbReference type="Pfam" id="PF04828">
    <property type="entry name" value="GFA"/>
    <property type="match status" value="1"/>
</dbReference>
<comment type="similarity">
    <text evidence="1">Belongs to the Gfa family.</text>
</comment>
<dbReference type="PANTHER" id="PTHR33337">
    <property type="entry name" value="GFA DOMAIN-CONTAINING PROTEIN"/>
    <property type="match status" value="1"/>
</dbReference>
<evidence type="ECO:0000313" key="7">
    <source>
        <dbReference type="Proteomes" id="UP000189475"/>
    </source>
</evidence>
<dbReference type="EMBL" id="FUFT01000005">
    <property type="protein sequence ID" value="SJL84013.1"/>
    <property type="molecule type" value="Genomic_DNA"/>
</dbReference>
<dbReference type="PANTHER" id="PTHR33337:SF40">
    <property type="entry name" value="CENP-V_GFA DOMAIN-CONTAINING PROTEIN-RELATED"/>
    <property type="match status" value="1"/>
</dbReference>
<proteinExistence type="inferred from homology"/>
<name>A0A1R4B531_9VIBR</name>
<keyword evidence="4" id="KW-0456">Lyase</keyword>
<evidence type="ECO:0000259" key="5">
    <source>
        <dbReference type="PROSITE" id="PS51891"/>
    </source>
</evidence>
<evidence type="ECO:0000256" key="1">
    <source>
        <dbReference type="ARBA" id="ARBA00005495"/>
    </source>
</evidence>
<dbReference type="InterPro" id="IPR011057">
    <property type="entry name" value="Mss4-like_sf"/>
</dbReference>
<evidence type="ECO:0000313" key="6">
    <source>
        <dbReference type="EMBL" id="SJL84013.1"/>
    </source>
</evidence>